<protein>
    <recommendedName>
        <fullName evidence="8">Protein furry</fullName>
    </recommendedName>
</protein>
<feature type="compositionally biased region" description="Low complexity" evidence="2">
    <location>
        <begin position="850"/>
        <end position="870"/>
    </location>
</feature>
<reference evidence="5" key="1">
    <citation type="submission" date="2021-02" db="EMBL/GenBank/DDBJ databases">
        <authorList>
            <person name="Nowell W R."/>
        </authorList>
    </citation>
    <scope>NUCLEOTIDE SEQUENCE</scope>
</reference>
<keyword evidence="7" id="KW-1185">Reference proteome</keyword>
<evidence type="ECO:0000259" key="4">
    <source>
        <dbReference type="Pfam" id="PF14228"/>
    </source>
</evidence>
<dbReference type="PANTHER" id="PTHR12295">
    <property type="entry name" value="FURRY-RELATED"/>
    <property type="match status" value="1"/>
</dbReference>
<feature type="domain" description="Cell morphogenesis protein N-terminal" evidence="3">
    <location>
        <begin position="144"/>
        <end position="681"/>
    </location>
</feature>
<sequence length="2085" mass="237200">MSGTTVRLPWGAEKEHGTILNPNDFGQHSYNNNSTFDHIRIDQTMKPGEYTLHILLTQFFVAAESKIVDVCSDSKQTLPLNQCLKRGDDLQFDQLLDVLRAISEHSLPSIVRILFEWFRLHLNDEQIKIKTAKALTRENDWLDERRQLTVHFIFCLVLIDVLKQLPFHPGFDVTNVEDQAFRWFKMTDKFNDMTSNQPNHVNYQIICDLYAEVVGVLAHSRFLTTKRRFMLELNSLRKETASPIINTNIISLLMGMRFFRVKMTPVEDFEASFQFLQDLANYFLEIRERDIKNALASLFVEILLPVAAVVKLEVNIPIVRNFVELLHSPVFDLCSKTKHRLAMFPLMTCLLCVSQRQTFLTNWNKFMMLCLGNLRGDTKLARVALESLYRLIWVYMVRIKGENVKTTNQHLNLIVNSLFPKSSKALTPKDGPLHIFVKIIHFISKEKLDFAMKDIIFDLLSVGRCRNLLPERMNVGLRAFLVIADSLAQNDDAPPMPLPSMTFPSGHTIRSRRPQTKMISESIVKEIGLSTYYVSIRKTFDTILKMLDTQVGRCLLLTRPDNANKDTEDLLSGDRKPKLELLRTCIAAIPRLLPLGTSQEELIEMLARLTIHMDSELAIQAFQSLQYFVMELPDWRKSVFRGFTNFIIREVTDTLMFLSDACKTTLENSMKFLLQLVQQWKYAVLNLANKNGANIRTDSLSADVETLAMVEGFGIICLSQTQHIRRKYGVLLLREIKNIAVATKCLQANLFCGSTVDLAWLVDRSLMWDAVEDNKTTCDNNNVNQNSTLQSTPSLSTISSGPTLINSLSIPVPSLATTQQQQQTSGLSSSMPSSLLQSSLNALASTNTPTLTTVTSTSNTSTVAGGSSTTNQNLSNSMNSNDVTRFDLWAECLAELFSYKNILQFPYARAEAWHMASYRLNYLFSYVDPNNQTTDVRSSFVFRTTDLLKKANEREYNLNLWKNYLIVACCLTISGTERLQGYNADASVYQETHQDSSKFYTASSVTAVALFRVVVPLVRNELSDMREIIIRGLGRTNPEAFKDLFEDLTVYIKDAMEIKQEKVRRMKKRDYTRLRLIRIFELLADRDVFRYCYLDETVFKRSSYQTYNEYLQGALIYLDLENEKDSELIQQIRQYFARFTYKFINQIPRTARETLIPPHIRYSLFELFRKWSGNFNIMTVFGATREQKTEPCSELELVSIQACAATLCCGTIAFEWFQKTVVPWLDQFIAAHETNQLAINTVFQLLELHGENTNTMVIDYVTDRCYTKSVRFSDRCFTALAKIFIEVANDYPCDITAVLTLTMLNVGSPRMHIHELALRLMVVLCKGHLIDTQPTTATTGSTEQLAQPVTDDVAYILSLASSYSKSQMLLSEYMARRRPDLTIAMFSEVTTRVLTATSSCRSSLLMILLPWVYNIELIDSSLPKSNGNDNNYYDNGHAFLKGSGWGSVQATELILNNLFYLTVTYSSEHATELELLWNALTSTWAHNLKVILRYTLIMVTLSPCELLPHAKKVTLYICKNNEERLLNELMNELQQMESFNGLLERTDTLPFYRFTNSNNTTTNNTTTNPMNPMLLIKKSSSTFNAHDASQQQTRGVFHNKRHHSGEDTLDTFPGLALKSRTSSQTSLTSFHDKITVRDSFDGEKEFSMMRVDEVHQPAPLPLAPYGGTAAPFKTLLPELSSPIPCLFRCSIGIMLINELIVSGLQIDWSAHLPELLHIAMLGWSCFFFPSNIYCGYSLIPFYLKGMDHNRAIVYEHCKSLVLNLLLALSVQSEQIWLSEMLLSYVDWDNSKLSTKIRQERESAGQNWTLLSETLNDNSIGNSVGSNSSSSSMIDTMNVSTTGDTLTALTREEILQKFIQYLNKKKGSPLWAYEDITAKVHTLRSVKQLRQFVQWIVYLFRSCVPQAMVEERWMQLALRITLSCSSRHYAGRSLQIIRALGLPLSFRWVIDILSRLVETVAEPGDDMQGYVTEILLALMQNIDSLIMQIRGLATSTFAQQRLLPPMTTQQSHTSTFHDSGVPSSTTSSLLTSKIEALQNKLLCTGIHNRFQPQRHSRHHHSLAERDTLSVVITGASSTGGSSLSPY</sequence>
<name>A0A814ZIA1_9BILA</name>
<evidence type="ECO:0000313" key="7">
    <source>
        <dbReference type="Proteomes" id="UP000663829"/>
    </source>
</evidence>
<dbReference type="Proteomes" id="UP000663829">
    <property type="component" value="Unassembled WGS sequence"/>
</dbReference>
<evidence type="ECO:0000256" key="2">
    <source>
        <dbReference type="SAM" id="MobiDB-lite"/>
    </source>
</evidence>
<feature type="domain" description="Cell morphogenesis central region" evidence="4">
    <location>
        <begin position="1252"/>
        <end position="1494"/>
    </location>
</feature>
<dbReference type="InterPro" id="IPR039867">
    <property type="entry name" value="Furry/Tao3/Mor2"/>
</dbReference>
<organism evidence="5 7">
    <name type="scientific">Didymodactylos carnosus</name>
    <dbReference type="NCBI Taxonomy" id="1234261"/>
    <lineage>
        <taxon>Eukaryota</taxon>
        <taxon>Metazoa</taxon>
        <taxon>Spiralia</taxon>
        <taxon>Gnathifera</taxon>
        <taxon>Rotifera</taxon>
        <taxon>Eurotatoria</taxon>
        <taxon>Bdelloidea</taxon>
        <taxon>Philodinida</taxon>
        <taxon>Philodinidae</taxon>
        <taxon>Didymodactylos</taxon>
    </lineage>
</organism>
<dbReference type="EMBL" id="CAJNOQ010010075">
    <property type="protein sequence ID" value="CAF1242050.1"/>
    <property type="molecule type" value="Genomic_DNA"/>
</dbReference>
<accession>A0A814ZIA1</accession>
<dbReference type="PANTHER" id="PTHR12295:SF30">
    <property type="entry name" value="PROTEIN FURRY"/>
    <property type="match status" value="1"/>
</dbReference>
<dbReference type="GO" id="GO:0031175">
    <property type="term" value="P:neuron projection development"/>
    <property type="evidence" value="ECO:0007669"/>
    <property type="project" value="TreeGrafter"/>
</dbReference>
<evidence type="ECO:0000256" key="1">
    <source>
        <dbReference type="SAM" id="Coils"/>
    </source>
</evidence>
<evidence type="ECO:0000313" key="5">
    <source>
        <dbReference type="EMBL" id="CAF1242050.1"/>
    </source>
</evidence>
<keyword evidence="1" id="KW-0175">Coiled coil</keyword>
<feature type="coiled-coil region" evidence="1">
    <location>
        <begin position="1519"/>
        <end position="1546"/>
    </location>
</feature>
<dbReference type="Pfam" id="PF14222">
    <property type="entry name" value="MOR2-PAG1_N"/>
    <property type="match status" value="1"/>
</dbReference>
<dbReference type="GO" id="GO:0000902">
    <property type="term" value="P:cell morphogenesis"/>
    <property type="evidence" value="ECO:0007669"/>
    <property type="project" value="InterPro"/>
</dbReference>
<feature type="region of interest" description="Disordered" evidence="2">
    <location>
        <begin position="850"/>
        <end position="877"/>
    </location>
</feature>
<proteinExistence type="predicted"/>
<feature type="non-terminal residue" evidence="5">
    <location>
        <position position="1"/>
    </location>
</feature>
<dbReference type="GO" id="GO:0005938">
    <property type="term" value="C:cell cortex"/>
    <property type="evidence" value="ECO:0007669"/>
    <property type="project" value="TreeGrafter"/>
</dbReference>
<evidence type="ECO:0000259" key="3">
    <source>
        <dbReference type="Pfam" id="PF14222"/>
    </source>
</evidence>
<dbReference type="OrthoDB" id="6287725at2759"/>
<dbReference type="Proteomes" id="UP000681722">
    <property type="component" value="Unassembled WGS sequence"/>
</dbReference>
<dbReference type="EMBL" id="CAJOBC010010869">
    <property type="protein sequence ID" value="CAF4005528.1"/>
    <property type="molecule type" value="Genomic_DNA"/>
</dbReference>
<evidence type="ECO:0000313" key="6">
    <source>
        <dbReference type="EMBL" id="CAF4005528.1"/>
    </source>
</evidence>
<evidence type="ECO:0008006" key="8">
    <source>
        <dbReference type="Google" id="ProtNLM"/>
    </source>
</evidence>
<dbReference type="Pfam" id="PF14228">
    <property type="entry name" value="MOR2-PAG1_mid"/>
    <property type="match status" value="2"/>
</dbReference>
<gene>
    <name evidence="5" type="ORF">GPM918_LOCUS25706</name>
    <name evidence="6" type="ORF">SRO942_LOCUS25735</name>
</gene>
<feature type="domain" description="Cell morphogenesis central region" evidence="4">
    <location>
        <begin position="1856"/>
        <end position="1961"/>
    </location>
</feature>
<dbReference type="InterPro" id="IPR029473">
    <property type="entry name" value="MOR2-PAG1_mid"/>
</dbReference>
<dbReference type="InterPro" id="IPR025614">
    <property type="entry name" value="Cell_morpho_N"/>
</dbReference>
<dbReference type="GO" id="GO:0030427">
    <property type="term" value="C:site of polarized growth"/>
    <property type="evidence" value="ECO:0007669"/>
    <property type="project" value="TreeGrafter"/>
</dbReference>
<comment type="caution">
    <text evidence="5">The sequence shown here is derived from an EMBL/GenBank/DDBJ whole genome shotgun (WGS) entry which is preliminary data.</text>
</comment>